<reference evidence="2" key="1">
    <citation type="submission" date="2022-07" db="EMBL/GenBank/DDBJ databases">
        <authorList>
            <person name="Otstavnykh N."/>
            <person name="Isaeva M."/>
            <person name="Bystritskaya E."/>
        </authorList>
    </citation>
    <scope>NUCLEOTIDE SEQUENCE</scope>
    <source>
        <strain evidence="2">KCTC 52189</strain>
    </source>
</reference>
<proteinExistence type="predicted"/>
<name>A0AAE3WGW1_9RHOB</name>
<gene>
    <name evidence="2" type="ORF">NO357_19910</name>
</gene>
<protein>
    <submittedName>
        <fullName evidence="2">SseB family protein</fullName>
    </submittedName>
</protein>
<evidence type="ECO:0000313" key="2">
    <source>
        <dbReference type="EMBL" id="MDQ2092175.1"/>
    </source>
</evidence>
<keyword evidence="3" id="KW-1185">Reference proteome</keyword>
<dbReference type="Proteomes" id="UP001226762">
    <property type="component" value="Unassembled WGS sequence"/>
</dbReference>
<evidence type="ECO:0000259" key="1">
    <source>
        <dbReference type="Pfam" id="PF07179"/>
    </source>
</evidence>
<dbReference type="AlphaFoldDB" id="A0AAE3WGW1"/>
<dbReference type="Pfam" id="PF07179">
    <property type="entry name" value="SseB"/>
    <property type="match status" value="1"/>
</dbReference>
<dbReference type="EMBL" id="JANHAX010000007">
    <property type="protein sequence ID" value="MDQ2092175.1"/>
    <property type="molecule type" value="Genomic_DNA"/>
</dbReference>
<accession>A0AAE3WGW1</accession>
<dbReference type="RefSeq" id="WP_306737476.1">
    <property type="nucleotide sequence ID" value="NZ_JANHAX010000007.1"/>
</dbReference>
<comment type="caution">
    <text evidence="2">The sequence shown here is derived from an EMBL/GenBank/DDBJ whole genome shotgun (WGS) entry which is preliminary data.</text>
</comment>
<dbReference type="InterPro" id="IPR009839">
    <property type="entry name" value="SseB_N"/>
</dbReference>
<evidence type="ECO:0000313" key="3">
    <source>
        <dbReference type="Proteomes" id="UP001226762"/>
    </source>
</evidence>
<organism evidence="2 3">
    <name type="scientific">Marimonas arenosa</name>
    <dbReference type="NCBI Taxonomy" id="1795305"/>
    <lineage>
        <taxon>Bacteria</taxon>
        <taxon>Pseudomonadati</taxon>
        <taxon>Pseudomonadota</taxon>
        <taxon>Alphaproteobacteria</taxon>
        <taxon>Rhodobacterales</taxon>
        <taxon>Paracoccaceae</taxon>
        <taxon>Marimonas</taxon>
    </lineage>
</organism>
<sequence>MSETPLDMAHGAMTAAPDNDAERLRFYDALADATLFLLLECEPEGEAVEPRTLEVEGATFVLAFDSEERLVDFAAQTAPYAALSGRALAGMLSGQALGLGLNLDVAPSSVLLPAAAMDWLAQMLETSPDEDRAGVRALVPPDLPETLVTALEAKLARAGGLARQAWLVGARYVDGRAGHLLAVLDATPGAQAALAKAVGEALVFSGAEAGTLDVTFWPEDSMIAARLADVGLRFDLPVPEAEDAVQVPGAAPGMDPSKPPKLK</sequence>
<feature type="domain" description="SseB protein N-terminal" evidence="1">
    <location>
        <begin position="13"/>
        <end position="116"/>
    </location>
</feature>
<reference evidence="2" key="2">
    <citation type="submission" date="2023-02" db="EMBL/GenBank/DDBJ databases">
        <title>'Rhodoalgimonas zhirmunskyi' gen. nov., isolated from a red alga.</title>
        <authorList>
            <person name="Nedashkovskaya O.I."/>
            <person name="Otstavnykh N.Y."/>
            <person name="Bystritskaya E.P."/>
            <person name="Balabanova L.A."/>
            <person name="Isaeva M.P."/>
        </authorList>
    </citation>
    <scope>NUCLEOTIDE SEQUENCE</scope>
    <source>
        <strain evidence="2">KCTC 52189</strain>
    </source>
</reference>